<protein>
    <recommendedName>
        <fullName evidence="3">Tc1-like transposase DDE domain-containing protein</fullName>
    </recommendedName>
</protein>
<accession>A0A0C2IYU5</accession>
<comment type="caution">
    <text evidence="1">The sequence shown here is derived from an EMBL/GenBank/DDBJ whole genome shotgun (WGS) entry which is preliminary data.</text>
</comment>
<evidence type="ECO:0000313" key="1">
    <source>
        <dbReference type="EMBL" id="KII70689.1"/>
    </source>
</evidence>
<sequence>MMGNYVSETGGNPNENIIIKKTNNITICSAISRDLMMYYKVSEIPFKNDLYMDFMVNSMSVLNKMQFQEVTCTMGNVPIHRGASIKSFITAEGHKFFYLSPYSLFVNPI</sequence>
<dbReference type="GO" id="GO:0003676">
    <property type="term" value="F:nucleic acid binding"/>
    <property type="evidence" value="ECO:0007669"/>
    <property type="project" value="InterPro"/>
</dbReference>
<proteinExistence type="predicted"/>
<dbReference type="EMBL" id="JWZT01001996">
    <property type="protein sequence ID" value="KII70689.1"/>
    <property type="molecule type" value="Genomic_DNA"/>
</dbReference>
<reference evidence="1 2" key="1">
    <citation type="journal article" date="2014" name="Genome Biol. Evol.">
        <title>The genome of the myxosporean Thelohanellus kitauei shows adaptations to nutrient acquisition within its fish host.</title>
        <authorList>
            <person name="Yang Y."/>
            <person name="Xiong J."/>
            <person name="Zhou Z."/>
            <person name="Huo F."/>
            <person name="Miao W."/>
            <person name="Ran C."/>
            <person name="Liu Y."/>
            <person name="Zhang J."/>
            <person name="Feng J."/>
            <person name="Wang M."/>
            <person name="Wang M."/>
            <person name="Wang L."/>
            <person name="Yao B."/>
        </authorList>
    </citation>
    <scope>NUCLEOTIDE SEQUENCE [LARGE SCALE GENOMIC DNA]</scope>
    <source>
        <strain evidence="1">Wuqing</strain>
    </source>
</reference>
<evidence type="ECO:0008006" key="3">
    <source>
        <dbReference type="Google" id="ProtNLM"/>
    </source>
</evidence>
<organism evidence="1 2">
    <name type="scientific">Thelohanellus kitauei</name>
    <name type="common">Myxosporean</name>
    <dbReference type="NCBI Taxonomy" id="669202"/>
    <lineage>
        <taxon>Eukaryota</taxon>
        <taxon>Metazoa</taxon>
        <taxon>Cnidaria</taxon>
        <taxon>Myxozoa</taxon>
        <taxon>Myxosporea</taxon>
        <taxon>Bivalvulida</taxon>
        <taxon>Platysporina</taxon>
        <taxon>Myxobolidae</taxon>
        <taxon>Thelohanellus</taxon>
    </lineage>
</organism>
<gene>
    <name evidence="1" type="ORF">RF11_10621</name>
</gene>
<dbReference type="AlphaFoldDB" id="A0A0C2IYU5"/>
<evidence type="ECO:0000313" key="2">
    <source>
        <dbReference type="Proteomes" id="UP000031668"/>
    </source>
</evidence>
<name>A0A0C2IYU5_THEKT</name>
<dbReference type="Proteomes" id="UP000031668">
    <property type="component" value="Unassembled WGS sequence"/>
</dbReference>
<keyword evidence="2" id="KW-1185">Reference proteome</keyword>
<dbReference type="InterPro" id="IPR036397">
    <property type="entry name" value="RNaseH_sf"/>
</dbReference>
<dbReference type="Gene3D" id="3.30.420.10">
    <property type="entry name" value="Ribonuclease H-like superfamily/Ribonuclease H"/>
    <property type="match status" value="1"/>
</dbReference>